<dbReference type="NCBIfam" id="TIGR01700">
    <property type="entry name" value="PNPH"/>
    <property type="match status" value="1"/>
</dbReference>
<dbReference type="NCBIfam" id="NF006054">
    <property type="entry name" value="PRK08202.1"/>
    <property type="match status" value="1"/>
</dbReference>
<evidence type="ECO:0000256" key="11">
    <source>
        <dbReference type="PIRNR" id="PIRNR000477"/>
    </source>
</evidence>
<keyword evidence="13" id="KW-1185">Reference proteome</keyword>
<dbReference type="WBParaSite" id="PSAMB.scaffold176size68932.g2952.t1">
    <property type="protein sequence ID" value="PSAMB.scaffold176size68932.g2952.t1"/>
    <property type="gene ID" value="PSAMB.scaffold176size68932.g2952"/>
</dbReference>
<evidence type="ECO:0000313" key="14">
    <source>
        <dbReference type="WBParaSite" id="PSAMB.scaffold176size68932.g2952.t1"/>
    </source>
</evidence>
<dbReference type="FunFam" id="3.40.50.1580:FF:000004">
    <property type="entry name" value="Purine nucleoside phosphorylase"/>
    <property type="match status" value="1"/>
</dbReference>
<name>A0A914VB94_9BILA</name>
<evidence type="ECO:0000256" key="2">
    <source>
        <dbReference type="ARBA" id="ARBA00006751"/>
    </source>
</evidence>
<dbReference type="CDD" id="cd09009">
    <property type="entry name" value="PNP-EcPNPII_like"/>
    <property type="match status" value="1"/>
</dbReference>
<evidence type="ECO:0000256" key="3">
    <source>
        <dbReference type="ARBA" id="ARBA00011886"/>
    </source>
</evidence>
<comment type="pathway">
    <text evidence="1 11">Purine metabolism; purine nucleoside salvage.</text>
</comment>
<dbReference type="Pfam" id="PF01048">
    <property type="entry name" value="PNP_UDP_1"/>
    <property type="match status" value="1"/>
</dbReference>
<evidence type="ECO:0000256" key="10">
    <source>
        <dbReference type="ARBA" id="ARBA00023970"/>
    </source>
</evidence>
<feature type="domain" description="Nucleoside phosphorylase" evidence="12">
    <location>
        <begin position="72"/>
        <end position="325"/>
    </location>
</feature>
<dbReference type="Proteomes" id="UP000887566">
    <property type="component" value="Unplaced"/>
</dbReference>
<dbReference type="EC" id="2.4.2.1" evidence="3 11"/>
<keyword evidence="5 11" id="KW-0328">Glycosyltransferase</keyword>
<reference evidence="14" key="1">
    <citation type="submission" date="2022-11" db="UniProtKB">
        <authorList>
            <consortium name="WormBaseParasite"/>
        </authorList>
    </citation>
    <scope>IDENTIFICATION</scope>
</reference>
<evidence type="ECO:0000256" key="5">
    <source>
        <dbReference type="ARBA" id="ARBA00022676"/>
    </source>
</evidence>
<evidence type="ECO:0000256" key="1">
    <source>
        <dbReference type="ARBA" id="ARBA00005058"/>
    </source>
</evidence>
<organism evidence="13 14">
    <name type="scientific">Plectus sambesii</name>
    <dbReference type="NCBI Taxonomy" id="2011161"/>
    <lineage>
        <taxon>Eukaryota</taxon>
        <taxon>Metazoa</taxon>
        <taxon>Ecdysozoa</taxon>
        <taxon>Nematoda</taxon>
        <taxon>Chromadorea</taxon>
        <taxon>Plectida</taxon>
        <taxon>Plectina</taxon>
        <taxon>Plectoidea</taxon>
        <taxon>Plectidae</taxon>
        <taxon>Plectus</taxon>
    </lineage>
</organism>
<evidence type="ECO:0000259" key="12">
    <source>
        <dbReference type="Pfam" id="PF01048"/>
    </source>
</evidence>
<comment type="function">
    <text evidence="11">The purine nucleoside phosphorylases catalyze the phosphorolytic breakdown of the N-glycosidic bond in the beta-(deoxy)ribonucleoside molecules, with the formation of the corresponding free purine bases and pentose-1-phosphate.</text>
</comment>
<keyword evidence="6 11" id="KW-0808">Transferase</keyword>
<evidence type="ECO:0000256" key="7">
    <source>
        <dbReference type="ARBA" id="ARBA00023918"/>
    </source>
</evidence>
<dbReference type="InterPro" id="IPR035994">
    <property type="entry name" value="Nucleoside_phosphorylase_sf"/>
</dbReference>
<dbReference type="AlphaFoldDB" id="A0A914VB94"/>
<protein>
    <recommendedName>
        <fullName evidence="4 11">Purine nucleoside phosphorylase</fullName>
        <ecNumber evidence="3 11">2.4.2.1</ecNumber>
    </recommendedName>
    <alternativeName>
        <fullName evidence="11">Inosine-guanosine phosphorylase</fullName>
    </alternativeName>
</protein>
<dbReference type="PANTHER" id="PTHR11904">
    <property type="entry name" value="METHYLTHIOADENOSINE/PURINE NUCLEOSIDE PHOSPHORYLASE"/>
    <property type="match status" value="1"/>
</dbReference>
<dbReference type="GO" id="GO:0005737">
    <property type="term" value="C:cytoplasm"/>
    <property type="evidence" value="ECO:0007669"/>
    <property type="project" value="TreeGrafter"/>
</dbReference>
<comment type="catalytic activity">
    <reaction evidence="9">
        <text>2'-deoxyinosine + phosphate = 2-deoxy-alpha-D-ribose 1-phosphate + hypoxanthine</text>
        <dbReference type="Rhea" id="RHEA:27750"/>
        <dbReference type="ChEBI" id="CHEBI:17368"/>
        <dbReference type="ChEBI" id="CHEBI:28997"/>
        <dbReference type="ChEBI" id="CHEBI:43474"/>
        <dbReference type="ChEBI" id="CHEBI:57259"/>
        <dbReference type="EC" id="2.4.2.1"/>
    </reaction>
</comment>
<evidence type="ECO:0000256" key="8">
    <source>
        <dbReference type="ARBA" id="ARBA00023929"/>
    </source>
</evidence>
<proteinExistence type="inferred from homology"/>
<evidence type="ECO:0000256" key="6">
    <source>
        <dbReference type="ARBA" id="ARBA00022679"/>
    </source>
</evidence>
<comment type="similarity">
    <text evidence="2 11">Belongs to the PNP/MTAP phosphorylase family.</text>
</comment>
<accession>A0A914VB94</accession>
<comment type="catalytic activity">
    <reaction evidence="10">
        <text>guanosine + phosphate = alpha-D-ribose 1-phosphate + guanine</text>
        <dbReference type="Rhea" id="RHEA:13233"/>
        <dbReference type="ChEBI" id="CHEBI:16235"/>
        <dbReference type="ChEBI" id="CHEBI:16750"/>
        <dbReference type="ChEBI" id="CHEBI:43474"/>
        <dbReference type="ChEBI" id="CHEBI:57720"/>
        <dbReference type="EC" id="2.4.2.1"/>
    </reaction>
</comment>
<dbReference type="InterPro" id="IPR011268">
    <property type="entry name" value="Purine_phosphorylase"/>
</dbReference>
<dbReference type="SUPFAM" id="SSF53167">
    <property type="entry name" value="Purine and uridine phosphorylases"/>
    <property type="match status" value="1"/>
</dbReference>
<dbReference type="GO" id="GO:0004731">
    <property type="term" value="F:purine-nucleoside phosphorylase activity"/>
    <property type="evidence" value="ECO:0007669"/>
    <property type="project" value="UniProtKB-EC"/>
</dbReference>
<evidence type="ECO:0000313" key="13">
    <source>
        <dbReference type="Proteomes" id="UP000887566"/>
    </source>
</evidence>
<dbReference type="GO" id="GO:0009116">
    <property type="term" value="P:nucleoside metabolic process"/>
    <property type="evidence" value="ECO:0007669"/>
    <property type="project" value="InterPro"/>
</dbReference>
<dbReference type="PIRSF" id="PIRSF000477">
    <property type="entry name" value="PurNPase"/>
    <property type="match status" value="1"/>
</dbReference>
<dbReference type="Gene3D" id="3.40.50.1580">
    <property type="entry name" value="Nucleoside phosphorylase domain"/>
    <property type="match status" value="1"/>
</dbReference>
<sequence length="329" mass="35710">MSASAANGEDVHVKIVHPEGAKTRTLLRLASVESPEHEREKSIVIADPNNYDQIKAIADFIVNALQLSDTPTIGIICGTGLGSLAYEITEARGIKYSEIPGFPVSTVSGHKGKLIFGKLENKNVFCLQGRIHAYEGYSPAECSVPIRVMKLLGVEALIMTSAVGGTNENYKQGDVMLVKDHIFYPGFGLRSPLRGRNDPRFGPRFPSMNNAYDKDLRELAHLVAKQKGWSLREGVYAMVGGPQFETPAECRLLRAAGADAVGMSVCHETIVARHCGIKVLCMTLVTNIAIVDGDIIPKVDSFHEEVLEEGRKATECVSSLVKGIINALH</sequence>
<dbReference type="PANTHER" id="PTHR11904:SF9">
    <property type="entry name" value="PURINE NUCLEOSIDE PHOSPHORYLASE-RELATED"/>
    <property type="match status" value="1"/>
</dbReference>
<comment type="catalytic activity">
    <reaction evidence="7">
        <text>inosine + phosphate = alpha-D-ribose 1-phosphate + hypoxanthine</text>
        <dbReference type="Rhea" id="RHEA:27646"/>
        <dbReference type="ChEBI" id="CHEBI:17368"/>
        <dbReference type="ChEBI" id="CHEBI:17596"/>
        <dbReference type="ChEBI" id="CHEBI:43474"/>
        <dbReference type="ChEBI" id="CHEBI:57720"/>
        <dbReference type="EC" id="2.4.2.1"/>
    </reaction>
</comment>
<evidence type="ECO:0000256" key="4">
    <source>
        <dbReference type="ARBA" id="ARBA00013834"/>
    </source>
</evidence>
<dbReference type="InterPro" id="IPR011270">
    <property type="entry name" value="Pur_Nuc_Pase_Ino/Guo-sp"/>
</dbReference>
<dbReference type="NCBIfam" id="TIGR01697">
    <property type="entry name" value="PNPH-PUNA-XAPA"/>
    <property type="match status" value="1"/>
</dbReference>
<comment type="catalytic activity">
    <reaction evidence="8">
        <text>2'-deoxyguanosine + phosphate = 2-deoxy-alpha-D-ribose 1-phosphate + guanine</text>
        <dbReference type="Rhea" id="RHEA:27738"/>
        <dbReference type="ChEBI" id="CHEBI:16235"/>
        <dbReference type="ChEBI" id="CHEBI:17172"/>
        <dbReference type="ChEBI" id="CHEBI:43474"/>
        <dbReference type="ChEBI" id="CHEBI:57259"/>
        <dbReference type="EC" id="2.4.2.1"/>
    </reaction>
</comment>
<dbReference type="InterPro" id="IPR000845">
    <property type="entry name" value="Nucleoside_phosphorylase_d"/>
</dbReference>
<evidence type="ECO:0000256" key="9">
    <source>
        <dbReference type="ARBA" id="ARBA00023950"/>
    </source>
</evidence>